<dbReference type="PROSITE" id="PS51406">
    <property type="entry name" value="FIBRINOGEN_C_2"/>
    <property type="match status" value="1"/>
</dbReference>
<dbReference type="SUPFAM" id="SSF56496">
    <property type="entry name" value="Fibrinogen C-terminal domain-like"/>
    <property type="match status" value="1"/>
</dbReference>
<dbReference type="InterPro" id="IPR050373">
    <property type="entry name" value="Fibrinogen_C-term_domain"/>
</dbReference>
<dbReference type="GO" id="GO:0005615">
    <property type="term" value="C:extracellular space"/>
    <property type="evidence" value="ECO:0007669"/>
    <property type="project" value="TreeGrafter"/>
</dbReference>
<dbReference type="Pfam" id="PF00147">
    <property type="entry name" value="Fibrinogen_C"/>
    <property type="match status" value="1"/>
</dbReference>
<dbReference type="InterPro" id="IPR014716">
    <property type="entry name" value="Fibrinogen_a/b/g_C_1"/>
</dbReference>
<protein>
    <recommendedName>
        <fullName evidence="1">Fibrinogen C-terminal domain-containing protein</fullName>
    </recommendedName>
</protein>
<dbReference type="SMART" id="SM00186">
    <property type="entry name" value="FBG"/>
    <property type="match status" value="1"/>
</dbReference>
<organism evidence="2 3">
    <name type="scientific">Elysia crispata</name>
    <name type="common">lettuce slug</name>
    <dbReference type="NCBI Taxonomy" id="231223"/>
    <lineage>
        <taxon>Eukaryota</taxon>
        <taxon>Metazoa</taxon>
        <taxon>Spiralia</taxon>
        <taxon>Lophotrochozoa</taxon>
        <taxon>Mollusca</taxon>
        <taxon>Gastropoda</taxon>
        <taxon>Heterobranchia</taxon>
        <taxon>Euthyneura</taxon>
        <taxon>Panpulmonata</taxon>
        <taxon>Sacoglossa</taxon>
        <taxon>Placobranchoidea</taxon>
        <taxon>Plakobranchidae</taxon>
        <taxon>Elysia</taxon>
    </lineage>
</organism>
<dbReference type="InterPro" id="IPR002181">
    <property type="entry name" value="Fibrinogen_a/b/g_C_dom"/>
</dbReference>
<dbReference type="PANTHER" id="PTHR19143:SF327">
    <property type="entry name" value="FI21813P1-RELATED"/>
    <property type="match status" value="1"/>
</dbReference>
<comment type="caution">
    <text evidence="2">The sequence shown here is derived from an EMBL/GenBank/DDBJ whole genome shotgun (WGS) entry which is preliminary data.</text>
</comment>
<dbReference type="AlphaFoldDB" id="A0AAE0ZLS5"/>
<feature type="domain" description="Fibrinogen C-terminal" evidence="1">
    <location>
        <begin position="403"/>
        <end position="621"/>
    </location>
</feature>
<dbReference type="Proteomes" id="UP001283361">
    <property type="component" value="Unassembled WGS sequence"/>
</dbReference>
<evidence type="ECO:0000313" key="2">
    <source>
        <dbReference type="EMBL" id="KAK3771565.1"/>
    </source>
</evidence>
<name>A0AAE0ZLS5_9GAST</name>
<dbReference type="CDD" id="cd00087">
    <property type="entry name" value="FReD"/>
    <property type="match status" value="1"/>
</dbReference>
<evidence type="ECO:0000259" key="1">
    <source>
        <dbReference type="PROSITE" id="PS51406"/>
    </source>
</evidence>
<keyword evidence="3" id="KW-1185">Reference proteome</keyword>
<gene>
    <name evidence="2" type="ORF">RRG08_002039</name>
</gene>
<sequence length="623" mass="70905">MHRGRIISNFLSESHRVPTVYDLHRDNTNLIEMERILCVVTILYMLVSSQVAGLDFTLNRETPTEAGSRNVCGVLICKELIKLSDSSTSDTDQASSGFAFGSIASLSVFKRVSSGSKHDTHGQRKDLIASVTSKVRRVRSVANGRKIDGLLEPERATLRIELVKQDDCQAEFVCHVRGLDTQSREVMRSASLIQQLDQNRNQVYDRSLMPAVSLQLLTSLQQLITQSANELEKKFEDKIGHLEETIGQLLKYLEDRSISFERRLDDKLSSFENRIEDKIDNNNNLNKLIQLDSKVSSELEQFRTEAKADILGSLDTMRQRYEREQKEALKNVSESFDRTLNDTAGLLSSMESELDLFKTYGQMNLVTLRNESEAIREMLTSREVSAPCLRNDTTTKTENIPNPIPFFRRVACERGMNGGVNGTYPEYILTTQFTIQREILCDTQTDGGGWTVIQRRIKGDVYFFRDWESYKNGFGKPDSGGDFWLGNEAVHILTYVKPHELRVEIRHEGRDYFAQYKTFNLESEANKYRIRLGDVSGSIDDGSGNAGLSYSNGMYFSTFDRDNDPAYSNCAMHHKAGWWYRGCSLSVLNAPAPLRNGYNQWYTGKKWMNPTSTAMKIRPLQDD</sequence>
<proteinExistence type="predicted"/>
<dbReference type="Gene3D" id="3.90.215.10">
    <property type="entry name" value="Gamma Fibrinogen, chain A, domain 1"/>
    <property type="match status" value="1"/>
</dbReference>
<dbReference type="EMBL" id="JAWDGP010003720">
    <property type="protein sequence ID" value="KAK3771565.1"/>
    <property type="molecule type" value="Genomic_DNA"/>
</dbReference>
<dbReference type="InterPro" id="IPR036056">
    <property type="entry name" value="Fibrinogen-like_C"/>
</dbReference>
<evidence type="ECO:0000313" key="3">
    <source>
        <dbReference type="Proteomes" id="UP001283361"/>
    </source>
</evidence>
<reference evidence="2" key="1">
    <citation type="journal article" date="2023" name="G3 (Bethesda)">
        <title>A reference genome for the long-term kleptoplast-retaining sea slug Elysia crispata morphotype clarki.</title>
        <authorList>
            <person name="Eastman K.E."/>
            <person name="Pendleton A.L."/>
            <person name="Shaikh M.A."/>
            <person name="Suttiyut T."/>
            <person name="Ogas R."/>
            <person name="Tomko P."/>
            <person name="Gavelis G."/>
            <person name="Widhalm J.R."/>
            <person name="Wisecaver J.H."/>
        </authorList>
    </citation>
    <scope>NUCLEOTIDE SEQUENCE</scope>
    <source>
        <strain evidence="2">ECLA1</strain>
    </source>
</reference>
<accession>A0AAE0ZLS5</accession>
<dbReference type="PANTHER" id="PTHR19143">
    <property type="entry name" value="FIBRINOGEN/TENASCIN/ANGIOPOEITIN"/>
    <property type="match status" value="1"/>
</dbReference>